<dbReference type="InterPro" id="IPR011059">
    <property type="entry name" value="Metal-dep_hydrolase_composite"/>
</dbReference>
<dbReference type="Pfam" id="PF07969">
    <property type="entry name" value="Amidohydro_3"/>
    <property type="match status" value="1"/>
</dbReference>
<dbReference type="PANTHER" id="PTHR22642:SF2">
    <property type="entry name" value="PROTEIN LONG AFTER FAR-RED 3"/>
    <property type="match status" value="1"/>
</dbReference>
<dbReference type="Gene3D" id="2.30.40.10">
    <property type="entry name" value="Urease, subunit C, domain 1"/>
    <property type="match status" value="1"/>
</dbReference>
<feature type="non-terminal residue" evidence="2">
    <location>
        <position position="1"/>
    </location>
</feature>
<proteinExistence type="predicted"/>
<accession>A0A382QS58</accession>
<feature type="domain" description="Amidohydrolase 3" evidence="1">
    <location>
        <begin position="28"/>
        <end position="242"/>
    </location>
</feature>
<sequence length="276" mass="30110">VAIKEGRFIAVGSDAQILSLAAARTEKVDLEGKTVLPGFHDTHVHLAHRVSEPPEPLIQSLSEARSIAEIVDVVRQKVTATPPGELIWISRGPRLAQIEEKRWPTRYDLDPVSSENPVVLGLGGDSANVGNSLALAAAGIDRNIPQPYREGLFGEFLLNPATGQPTGVATGFAAFHRLREGPLSIWPVEKLEPNIARALKEAILPKGITSLSDPLTSSENQPTQHAYQRLAASREGLPVRINLMVRIPVRAFSTEDSLELIRSLLFEPPLRSDFLR</sequence>
<dbReference type="PANTHER" id="PTHR22642">
    <property type="entry name" value="IMIDAZOLONEPROPIONASE"/>
    <property type="match status" value="1"/>
</dbReference>
<dbReference type="AlphaFoldDB" id="A0A382QS58"/>
<dbReference type="Gene3D" id="3.10.310.70">
    <property type="match status" value="1"/>
</dbReference>
<organism evidence="2">
    <name type="scientific">marine metagenome</name>
    <dbReference type="NCBI Taxonomy" id="408172"/>
    <lineage>
        <taxon>unclassified sequences</taxon>
        <taxon>metagenomes</taxon>
        <taxon>ecological metagenomes</taxon>
    </lineage>
</organism>
<reference evidence="2" key="1">
    <citation type="submission" date="2018-05" db="EMBL/GenBank/DDBJ databases">
        <authorList>
            <person name="Lanie J.A."/>
            <person name="Ng W.-L."/>
            <person name="Kazmierczak K.M."/>
            <person name="Andrzejewski T.M."/>
            <person name="Davidsen T.M."/>
            <person name="Wayne K.J."/>
            <person name="Tettelin H."/>
            <person name="Glass J.I."/>
            <person name="Rusch D."/>
            <person name="Podicherti R."/>
            <person name="Tsui H.-C.T."/>
            <person name="Winkler M.E."/>
        </authorList>
    </citation>
    <scope>NUCLEOTIDE SEQUENCE</scope>
</reference>
<protein>
    <recommendedName>
        <fullName evidence="1">Amidohydrolase 3 domain-containing protein</fullName>
    </recommendedName>
</protein>
<dbReference type="EMBL" id="UINC01116181">
    <property type="protein sequence ID" value="SVC87740.1"/>
    <property type="molecule type" value="Genomic_DNA"/>
</dbReference>
<dbReference type="InterPro" id="IPR013108">
    <property type="entry name" value="Amidohydro_3"/>
</dbReference>
<evidence type="ECO:0000259" key="1">
    <source>
        <dbReference type="Pfam" id="PF07969"/>
    </source>
</evidence>
<dbReference type="SUPFAM" id="SSF51338">
    <property type="entry name" value="Composite domain of metallo-dependent hydrolases"/>
    <property type="match status" value="1"/>
</dbReference>
<dbReference type="GO" id="GO:0016810">
    <property type="term" value="F:hydrolase activity, acting on carbon-nitrogen (but not peptide) bonds"/>
    <property type="evidence" value="ECO:0007669"/>
    <property type="project" value="InterPro"/>
</dbReference>
<evidence type="ECO:0000313" key="2">
    <source>
        <dbReference type="EMBL" id="SVC87740.1"/>
    </source>
</evidence>
<name>A0A382QS58_9ZZZZ</name>
<gene>
    <name evidence="2" type="ORF">METZ01_LOCUS340594</name>
</gene>
<feature type="non-terminal residue" evidence="2">
    <location>
        <position position="276"/>
    </location>
</feature>